<dbReference type="Proteomes" id="UP001217754">
    <property type="component" value="Chromosome 4"/>
</dbReference>
<accession>A0AAF0JB29</accession>
<name>A0AAF0JB29_9BASI</name>
<reference evidence="1" key="1">
    <citation type="submission" date="2023-03" db="EMBL/GenBank/DDBJ databases">
        <title>Mating type loci evolution in Malassezia.</title>
        <authorList>
            <person name="Coelho M.A."/>
        </authorList>
    </citation>
    <scope>NUCLEOTIDE SEQUENCE</scope>
    <source>
        <strain evidence="1">CBS 9431</strain>
    </source>
</reference>
<sequence>MNTDQLTCTYDSSQELKWTSIANHNKWGYLSFSNRKDDQGRPIATTLEKSGKPAKPVKFDFLTCAAPNGKPGYMGFGSGKLKNGKHVGHVRLQSDHSKCLAVESIKSETHLILEDCNLDDTKVQRYQFFGPSINYITMGLQRNPYLSNDTTQGNFFVDQQEAGKPFKLVFNTSPSKDALYWNPRPE</sequence>
<dbReference type="EMBL" id="CP119961">
    <property type="protein sequence ID" value="WFD39810.1"/>
    <property type="molecule type" value="Genomic_DNA"/>
</dbReference>
<dbReference type="AlphaFoldDB" id="A0AAF0JB29"/>
<gene>
    <name evidence="1" type="ORF">MJAP1_002791</name>
</gene>
<protein>
    <submittedName>
        <fullName evidence="1">Uncharacterized protein</fullName>
    </submittedName>
</protein>
<dbReference type="GeneID" id="85226442"/>
<proteinExistence type="predicted"/>
<organism evidence="1 2">
    <name type="scientific">Malassezia japonica</name>
    <dbReference type="NCBI Taxonomy" id="223818"/>
    <lineage>
        <taxon>Eukaryota</taxon>
        <taxon>Fungi</taxon>
        <taxon>Dikarya</taxon>
        <taxon>Basidiomycota</taxon>
        <taxon>Ustilaginomycotina</taxon>
        <taxon>Malasseziomycetes</taxon>
        <taxon>Malasseziales</taxon>
        <taxon>Malasseziaceae</taxon>
        <taxon>Malassezia</taxon>
    </lineage>
</organism>
<evidence type="ECO:0000313" key="2">
    <source>
        <dbReference type="Proteomes" id="UP001217754"/>
    </source>
</evidence>
<evidence type="ECO:0000313" key="1">
    <source>
        <dbReference type="EMBL" id="WFD39810.1"/>
    </source>
</evidence>
<dbReference type="RefSeq" id="XP_060122707.1">
    <property type="nucleotide sequence ID" value="XM_060266724.1"/>
</dbReference>
<keyword evidence="2" id="KW-1185">Reference proteome</keyword>